<keyword evidence="1" id="KW-0934">Plastid</keyword>
<gene>
    <name evidence="1" type="primary">ycf21</name>
    <name evidence="1" type="ORF">Gele_098</name>
</gene>
<organism evidence="1">
    <name type="scientific">Gelidium elegans</name>
    <name type="common">Red alga</name>
    <dbReference type="NCBI Taxonomy" id="37200"/>
    <lineage>
        <taxon>Eukaryota</taxon>
        <taxon>Rhodophyta</taxon>
        <taxon>Florideophyceae</taxon>
        <taxon>Rhodymeniophycidae</taxon>
        <taxon>Gelidiales</taxon>
        <taxon>Gelidiaceae</taxon>
        <taxon>Gelidium</taxon>
    </lineage>
</organism>
<protein>
    <recommendedName>
        <fullName evidence="2">Chorismate lyase</fullName>
    </recommendedName>
</protein>
<dbReference type="InterPro" id="IPR002800">
    <property type="entry name" value="Rv2949c-like"/>
</dbReference>
<dbReference type="RefSeq" id="YP_009244111.1">
    <property type="nucleotide sequence ID" value="NC_029858.1"/>
</dbReference>
<dbReference type="AlphaFoldDB" id="A0A141SDI5"/>
<sequence>MIYISNKYKFYKTINLEISNNFIKTPIPKTWKLILASDGSFTQNLNSITNKIINVDIKKQYTQTYTNKKQIIRQVWLKDTDNNKLTFAQSLWYINKYSNLYLSDNIPVGQLFLESGIDIYRSIEEIYCGHSIYLEHHFNSKDIIWGRKYKIYCKKQILAIIYEFFPSHITNLVSK</sequence>
<dbReference type="Pfam" id="PF01947">
    <property type="entry name" value="Rv2949c-like"/>
    <property type="match status" value="1"/>
</dbReference>
<accession>A0A141SDI5</accession>
<geneLocation type="plastid" evidence="1"/>
<dbReference type="SUPFAM" id="SSF64288">
    <property type="entry name" value="Chorismate lyase-like"/>
    <property type="match status" value="1"/>
</dbReference>
<name>A0A141SDI5_GELEL</name>
<dbReference type="GeneID" id="27215840"/>
<dbReference type="InterPro" id="IPR028978">
    <property type="entry name" value="Chorismate_lyase_/UTRA_dom_sf"/>
</dbReference>
<evidence type="ECO:0008006" key="2">
    <source>
        <dbReference type="Google" id="ProtNLM"/>
    </source>
</evidence>
<reference evidence="1" key="1">
    <citation type="submission" date="2015-07" db="EMBL/GenBank/DDBJ databases">
        <title>Reconstructing the complex evolutionary history of mobile plasmids in red algal genomes.</title>
        <authorList>
            <person name="Lee J."/>
            <person name="Kim K.M."/>
            <person name="Yang E.C."/>
            <person name="Miller K.A."/>
            <person name="Boo S.M."/>
            <person name="Bhattacharya D."/>
            <person name="Yoon H.S."/>
        </authorList>
    </citation>
    <scope>NUCLEOTIDE SEQUENCE</scope>
</reference>
<evidence type="ECO:0000313" key="1">
    <source>
        <dbReference type="EMBL" id="AMK96353.1"/>
    </source>
</evidence>
<proteinExistence type="predicted"/>
<dbReference type="EMBL" id="KT266786">
    <property type="protein sequence ID" value="AMK96353.1"/>
    <property type="molecule type" value="Genomic_DNA"/>
</dbReference>
<dbReference type="Gene3D" id="3.40.1410.10">
    <property type="entry name" value="Chorismate lyase-like"/>
    <property type="match status" value="1"/>
</dbReference>